<evidence type="ECO:0000256" key="1">
    <source>
        <dbReference type="SAM" id="MobiDB-lite"/>
    </source>
</evidence>
<sequence>EMSKQVRPEAQDANESVTLKVKRTRGMAHSSPDTKQRGSPSGQVGGGSALTSPHAPSGGEQHESPSDPREVVLPAFEPFVEKASLEVGYEDFEEVGGFWVAPRHVQSYAKIVQRYGYLAN</sequence>
<feature type="region of interest" description="Disordered" evidence="1">
    <location>
        <begin position="1"/>
        <end position="70"/>
    </location>
</feature>
<dbReference type="Proteomes" id="UP001202328">
    <property type="component" value="Unassembled WGS sequence"/>
</dbReference>
<proteinExistence type="predicted"/>
<name>A0AAD4XGR0_9MAGN</name>
<dbReference type="EMBL" id="JAJJMB010009125">
    <property type="protein sequence ID" value="KAI3915975.1"/>
    <property type="molecule type" value="Genomic_DNA"/>
</dbReference>
<evidence type="ECO:0000313" key="2">
    <source>
        <dbReference type="EMBL" id="KAI3915975.1"/>
    </source>
</evidence>
<organism evidence="2 3">
    <name type="scientific">Papaver atlanticum</name>
    <dbReference type="NCBI Taxonomy" id="357466"/>
    <lineage>
        <taxon>Eukaryota</taxon>
        <taxon>Viridiplantae</taxon>
        <taxon>Streptophyta</taxon>
        <taxon>Embryophyta</taxon>
        <taxon>Tracheophyta</taxon>
        <taxon>Spermatophyta</taxon>
        <taxon>Magnoliopsida</taxon>
        <taxon>Ranunculales</taxon>
        <taxon>Papaveraceae</taxon>
        <taxon>Papaveroideae</taxon>
        <taxon>Papaver</taxon>
    </lineage>
</organism>
<feature type="non-terminal residue" evidence="2">
    <location>
        <position position="1"/>
    </location>
</feature>
<feature type="compositionally biased region" description="Basic and acidic residues" evidence="1">
    <location>
        <begin position="1"/>
        <end position="10"/>
    </location>
</feature>
<dbReference type="AlphaFoldDB" id="A0AAD4XGR0"/>
<reference evidence="2" key="1">
    <citation type="submission" date="2022-04" db="EMBL/GenBank/DDBJ databases">
        <title>A functionally conserved STORR gene fusion in Papaver species that diverged 16.8 million years ago.</title>
        <authorList>
            <person name="Catania T."/>
        </authorList>
    </citation>
    <scope>NUCLEOTIDE SEQUENCE</scope>
    <source>
        <strain evidence="2">S-188037</strain>
    </source>
</reference>
<feature type="non-terminal residue" evidence="2">
    <location>
        <position position="120"/>
    </location>
</feature>
<protein>
    <submittedName>
        <fullName evidence="2">Uncharacterized protein</fullName>
    </submittedName>
</protein>
<gene>
    <name evidence="2" type="ORF">MKW98_004416</name>
</gene>
<feature type="compositionally biased region" description="Polar residues" evidence="1">
    <location>
        <begin position="31"/>
        <end position="42"/>
    </location>
</feature>
<accession>A0AAD4XGR0</accession>
<evidence type="ECO:0000313" key="3">
    <source>
        <dbReference type="Proteomes" id="UP001202328"/>
    </source>
</evidence>
<comment type="caution">
    <text evidence="2">The sequence shown here is derived from an EMBL/GenBank/DDBJ whole genome shotgun (WGS) entry which is preliminary data.</text>
</comment>
<keyword evidence="3" id="KW-1185">Reference proteome</keyword>
<feature type="compositionally biased region" description="Basic and acidic residues" evidence="1">
    <location>
        <begin position="60"/>
        <end position="70"/>
    </location>
</feature>